<keyword evidence="10 15" id="KW-0460">Magnesium</keyword>
<dbReference type="InterPro" id="IPR012340">
    <property type="entry name" value="NA-bd_OB-fold"/>
</dbReference>
<comment type="catalytic activity">
    <reaction evidence="14 15">
        <text>tRNA(Phe) + L-phenylalanine + ATP = L-phenylalanyl-tRNA(Phe) + AMP + diphosphate + H(+)</text>
        <dbReference type="Rhea" id="RHEA:19413"/>
        <dbReference type="Rhea" id="RHEA-COMP:9668"/>
        <dbReference type="Rhea" id="RHEA-COMP:9699"/>
        <dbReference type="ChEBI" id="CHEBI:15378"/>
        <dbReference type="ChEBI" id="CHEBI:30616"/>
        <dbReference type="ChEBI" id="CHEBI:33019"/>
        <dbReference type="ChEBI" id="CHEBI:58095"/>
        <dbReference type="ChEBI" id="CHEBI:78442"/>
        <dbReference type="ChEBI" id="CHEBI:78531"/>
        <dbReference type="ChEBI" id="CHEBI:456215"/>
        <dbReference type="EC" id="6.1.1.20"/>
    </reaction>
</comment>
<evidence type="ECO:0000256" key="3">
    <source>
        <dbReference type="ARBA" id="ARBA00011209"/>
    </source>
</evidence>
<gene>
    <name evidence="15" type="primary">pheT</name>
    <name evidence="20" type="ORF">BTM29_08320</name>
</gene>
<keyword evidence="13 15" id="KW-0030">Aminoacyl-tRNA synthetase</keyword>
<keyword evidence="9 15" id="KW-0067">ATP-binding</keyword>
<keyword evidence="12 15" id="KW-0648">Protein biosynthesis</keyword>
<dbReference type="InterPro" id="IPR002547">
    <property type="entry name" value="tRNA-bd_dom"/>
</dbReference>
<dbReference type="InterPro" id="IPR009061">
    <property type="entry name" value="DNA-bd_dom_put_sf"/>
</dbReference>
<dbReference type="FunFam" id="3.30.70.380:FF:000001">
    <property type="entry name" value="Phenylalanine--tRNA ligase beta subunit"/>
    <property type="match status" value="1"/>
</dbReference>
<evidence type="ECO:0000256" key="9">
    <source>
        <dbReference type="ARBA" id="ARBA00022840"/>
    </source>
</evidence>
<dbReference type="STRING" id="1847728.BTM29_08320"/>
<dbReference type="InterPro" id="IPR041616">
    <property type="entry name" value="PheRS_beta_core"/>
</dbReference>
<dbReference type="GO" id="GO:0006432">
    <property type="term" value="P:phenylalanyl-tRNA aminoacylation"/>
    <property type="evidence" value="ECO:0007669"/>
    <property type="project" value="UniProtKB-UniRule"/>
</dbReference>
<evidence type="ECO:0000256" key="14">
    <source>
        <dbReference type="ARBA" id="ARBA00049255"/>
    </source>
</evidence>
<dbReference type="Gene3D" id="3.50.40.10">
    <property type="entry name" value="Phenylalanyl-trna Synthetase, Chain B, domain 3"/>
    <property type="match status" value="1"/>
</dbReference>
<evidence type="ECO:0000256" key="6">
    <source>
        <dbReference type="ARBA" id="ARBA00022598"/>
    </source>
</evidence>
<keyword evidence="6 15" id="KW-0436">Ligase</keyword>
<dbReference type="HAMAP" id="MF_00283">
    <property type="entry name" value="Phe_tRNA_synth_beta1"/>
    <property type="match status" value="1"/>
</dbReference>
<dbReference type="InterPro" id="IPR045060">
    <property type="entry name" value="Phe-tRNA-ligase_IIc_bsu"/>
</dbReference>
<dbReference type="GO" id="GO:0009328">
    <property type="term" value="C:phenylalanine-tRNA ligase complex"/>
    <property type="evidence" value="ECO:0007669"/>
    <property type="project" value="TreeGrafter"/>
</dbReference>
<comment type="subcellular location">
    <subcellularLocation>
        <location evidence="1 15">Cytoplasm</location>
    </subcellularLocation>
</comment>
<evidence type="ECO:0000256" key="11">
    <source>
        <dbReference type="ARBA" id="ARBA00022884"/>
    </source>
</evidence>
<evidence type="ECO:0000256" key="12">
    <source>
        <dbReference type="ARBA" id="ARBA00022917"/>
    </source>
</evidence>
<keyword evidence="21" id="KW-1185">Reference proteome</keyword>
<dbReference type="RefSeq" id="WP_076616016.1">
    <property type="nucleotide sequence ID" value="NZ_CP019323.1"/>
</dbReference>
<dbReference type="EC" id="6.1.1.20" evidence="15"/>
<feature type="binding site" evidence="15">
    <location>
        <position position="469"/>
    </location>
    <ligand>
        <name>Mg(2+)</name>
        <dbReference type="ChEBI" id="CHEBI:18420"/>
        <note>shared with alpha subunit</note>
    </ligand>
</feature>
<dbReference type="SUPFAM" id="SSF46955">
    <property type="entry name" value="Putative DNA-binding domain"/>
    <property type="match status" value="1"/>
</dbReference>
<dbReference type="FunFam" id="3.30.930.10:FF:000022">
    <property type="entry name" value="Phenylalanine--tRNA ligase beta subunit"/>
    <property type="match status" value="1"/>
</dbReference>
<dbReference type="InterPro" id="IPR020825">
    <property type="entry name" value="Phe-tRNA_synthase-like_B3/B4"/>
</dbReference>
<feature type="binding site" evidence="15">
    <location>
        <position position="460"/>
    </location>
    <ligand>
        <name>Mg(2+)</name>
        <dbReference type="ChEBI" id="CHEBI:18420"/>
        <note>shared with alpha subunit</note>
    </ligand>
</feature>
<dbReference type="AlphaFoldDB" id="A0A1P8Q3V5"/>
<evidence type="ECO:0000256" key="2">
    <source>
        <dbReference type="ARBA" id="ARBA00008653"/>
    </source>
</evidence>
<evidence type="ECO:0000259" key="19">
    <source>
        <dbReference type="PROSITE" id="PS51483"/>
    </source>
</evidence>
<dbReference type="PANTHER" id="PTHR10947">
    <property type="entry name" value="PHENYLALANYL-TRNA SYNTHETASE BETA CHAIN AND LEUCINE-RICH REPEAT-CONTAINING PROTEIN 47"/>
    <property type="match status" value="1"/>
</dbReference>
<dbReference type="SMART" id="SM00873">
    <property type="entry name" value="B3_4"/>
    <property type="match status" value="1"/>
</dbReference>
<evidence type="ECO:0000313" key="21">
    <source>
        <dbReference type="Proteomes" id="UP000187499"/>
    </source>
</evidence>
<evidence type="ECO:0000256" key="15">
    <source>
        <dbReference type="HAMAP-Rule" id="MF_00283"/>
    </source>
</evidence>
<protein>
    <recommendedName>
        <fullName evidence="15">Phenylalanine--tRNA ligase beta subunit</fullName>
        <ecNumber evidence="15">6.1.1.20</ecNumber>
    </recommendedName>
    <alternativeName>
        <fullName evidence="15">Phenylalanyl-tRNA synthetase beta subunit</fullName>
        <shortName evidence="15">PheRS</shortName>
    </alternativeName>
</protein>
<evidence type="ECO:0000259" key="18">
    <source>
        <dbReference type="PROSITE" id="PS51447"/>
    </source>
</evidence>
<dbReference type="FunFam" id="2.40.50.140:FF:000045">
    <property type="entry name" value="Phenylalanine--tRNA ligase beta subunit"/>
    <property type="match status" value="1"/>
</dbReference>
<dbReference type="GO" id="GO:0140096">
    <property type="term" value="F:catalytic activity, acting on a protein"/>
    <property type="evidence" value="ECO:0007669"/>
    <property type="project" value="UniProtKB-ARBA"/>
</dbReference>
<dbReference type="Gene3D" id="3.30.56.10">
    <property type="match status" value="2"/>
</dbReference>
<proteinExistence type="inferred from homology"/>
<evidence type="ECO:0000256" key="16">
    <source>
        <dbReference type="PROSITE-ProRule" id="PRU00209"/>
    </source>
</evidence>
<comment type="subunit">
    <text evidence="3 15">Tetramer of two alpha and two beta subunits.</text>
</comment>
<dbReference type="NCBIfam" id="TIGR00472">
    <property type="entry name" value="pheT_bact"/>
    <property type="match status" value="1"/>
</dbReference>
<dbReference type="SUPFAM" id="SSF56037">
    <property type="entry name" value="PheT/TilS domain"/>
    <property type="match status" value="1"/>
</dbReference>
<dbReference type="Gene3D" id="3.30.70.380">
    <property type="entry name" value="Ferrodoxin-fold anticodon-binding domain"/>
    <property type="match status" value="1"/>
</dbReference>
<feature type="domain" description="TRNA-binding" evidence="17">
    <location>
        <begin position="38"/>
        <end position="153"/>
    </location>
</feature>
<evidence type="ECO:0000259" key="17">
    <source>
        <dbReference type="PROSITE" id="PS50886"/>
    </source>
</evidence>
<dbReference type="Pfam" id="PF03483">
    <property type="entry name" value="B3_4"/>
    <property type="match status" value="1"/>
</dbReference>
<keyword evidence="11 16" id="KW-0694">RNA-binding</keyword>
<feature type="domain" description="FDX-ACB" evidence="18">
    <location>
        <begin position="709"/>
        <end position="802"/>
    </location>
</feature>
<name>A0A1P8Q3V5_9LACO</name>
<accession>A0A1P8Q3V5</accession>
<evidence type="ECO:0000256" key="7">
    <source>
        <dbReference type="ARBA" id="ARBA00022723"/>
    </source>
</evidence>
<dbReference type="Gene3D" id="2.40.50.140">
    <property type="entry name" value="Nucleic acid-binding proteins"/>
    <property type="match status" value="1"/>
</dbReference>
<comment type="similarity">
    <text evidence="2 15">Belongs to the phenylalanyl-tRNA synthetase beta subunit family. Type 1 subfamily.</text>
</comment>
<dbReference type="InterPro" id="IPR033714">
    <property type="entry name" value="tRNA_bind_bactPheRS"/>
</dbReference>
<dbReference type="GO" id="GO:0005524">
    <property type="term" value="F:ATP binding"/>
    <property type="evidence" value="ECO:0007669"/>
    <property type="project" value="UniProtKB-UniRule"/>
</dbReference>
<dbReference type="Pfam" id="PF03484">
    <property type="entry name" value="B5"/>
    <property type="match status" value="1"/>
</dbReference>
<dbReference type="SMART" id="SM00874">
    <property type="entry name" value="B5"/>
    <property type="match status" value="1"/>
</dbReference>
<dbReference type="GO" id="GO:0000287">
    <property type="term" value="F:magnesium ion binding"/>
    <property type="evidence" value="ECO:0007669"/>
    <property type="project" value="UniProtKB-UniRule"/>
</dbReference>
<dbReference type="InterPro" id="IPR005147">
    <property type="entry name" value="tRNA_synthase_B5-dom"/>
</dbReference>
<dbReference type="Gene3D" id="3.30.930.10">
    <property type="entry name" value="Bira Bifunctional Protein, Domain 2"/>
    <property type="match status" value="1"/>
</dbReference>
<evidence type="ECO:0000256" key="10">
    <source>
        <dbReference type="ARBA" id="ARBA00022842"/>
    </source>
</evidence>
<dbReference type="InterPro" id="IPR036690">
    <property type="entry name" value="Fdx_antiC-bd_sf"/>
</dbReference>
<evidence type="ECO:0000256" key="8">
    <source>
        <dbReference type="ARBA" id="ARBA00022741"/>
    </source>
</evidence>
<dbReference type="Pfam" id="PF01588">
    <property type="entry name" value="tRNA_bind"/>
    <property type="match status" value="1"/>
</dbReference>
<dbReference type="GO" id="GO:0016740">
    <property type="term" value="F:transferase activity"/>
    <property type="evidence" value="ECO:0007669"/>
    <property type="project" value="UniProtKB-ARBA"/>
</dbReference>
<feature type="domain" description="B5" evidence="19">
    <location>
        <begin position="407"/>
        <end position="482"/>
    </location>
</feature>
<evidence type="ECO:0000256" key="13">
    <source>
        <dbReference type="ARBA" id="ARBA00023146"/>
    </source>
</evidence>
<dbReference type="Proteomes" id="UP000187499">
    <property type="component" value="Chromosome"/>
</dbReference>
<dbReference type="GO" id="GO:0000049">
    <property type="term" value="F:tRNA binding"/>
    <property type="evidence" value="ECO:0007669"/>
    <property type="project" value="UniProtKB-UniRule"/>
</dbReference>
<dbReference type="SMART" id="SM00896">
    <property type="entry name" value="FDX-ACB"/>
    <property type="match status" value="1"/>
</dbReference>
<dbReference type="NCBIfam" id="NF045760">
    <property type="entry name" value="YtpR"/>
    <property type="match status" value="1"/>
</dbReference>
<keyword evidence="7 15" id="KW-0479">Metal-binding</keyword>
<dbReference type="InterPro" id="IPR005121">
    <property type="entry name" value="Fdx_antiC-bd"/>
</dbReference>
<dbReference type="FunFam" id="3.30.56.10:FF:000002">
    <property type="entry name" value="Phenylalanine--tRNA ligase beta subunit"/>
    <property type="match status" value="1"/>
</dbReference>
<comment type="cofactor">
    <cofactor evidence="15">
        <name>Mg(2+)</name>
        <dbReference type="ChEBI" id="CHEBI:18420"/>
    </cofactor>
    <text evidence="15">Binds 2 magnesium ions per tetramer.</text>
</comment>
<dbReference type="OrthoDB" id="9805455at2"/>
<evidence type="ECO:0000256" key="4">
    <source>
        <dbReference type="ARBA" id="ARBA00022490"/>
    </source>
</evidence>
<evidence type="ECO:0000256" key="1">
    <source>
        <dbReference type="ARBA" id="ARBA00004496"/>
    </source>
</evidence>
<dbReference type="Pfam" id="PF03147">
    <property type="entry name" value="FDX-ACB"/>
    <property type="match status" value="1"/>
</dbReference>
<keyword evidence="5 16" id="KW-0820">tRNA-binding</keyword>
<dbReference type="InterPro" id="IPR005146">
    <property type="entry name" value="B3/B4_tRNA-bd"/>
</dbReference>
<dbReference type="InterPro" id="IPR045864">
    <property type="entry name" value="aa-tRNA-synth_II/BPL/LPL"/>
</dbReference>
<sequence>MKISVNWLKEYIPVTHTVEEMANKISLTGIESSPVHNDEGLDKLVVGHITSIKKHPDSDHLNVTTVYIGEDEDIQIVCGAPNVADGQYVIVALHGAHLPEGKRIKRGKIRGQESNGMICGLDEIGVPVKYVPEAYHNGIYVFPEVVEPGSDALSVLGLSDGMIDMDITPNRADTLGMRGAAWEVGATYNEKPTFKTPKIDDSKVKENTDLTIEVENKELVPDFMTRVLKDVKVTESPLWMQRRLWNQNIQPVNSVVDAANYTMIEYGQPIQAYDLDKLENNSITVTNAHSGDKFVVDDGTSKVLNNNDLIVKSGDKILGLAGVAGGIEARVTTETKNIVLESAVFDGTSVRKAAQRHDLRGDASNRFEKGVDNGAVSDSLIRASQLIDENTTVGEISQEIVGSYTKANPTIIKGKVSHINHLMGIELSSDEIVSILDRLGFDTELNGDDLVVTVPTRRWDMSIEADVVEEVIRIYGYENLKGTLPKGMETAGGYSAKREFSNKLRNVLLGQGMDEVINFALMNKKEAADFNVINTNYTKLLHPMTEDHEVLRTSLIPGLIKNVAYNQARNNNDISIFEQARIFDRENGVDRPKEIEYIAGAISGNIFMDSWNTSAKKVDFYDVKAIVEELLSFTNIDASFDFVATNKISNLHPGQTAEIIADGQSIGFIGKLHPDYQKEQSIDDTFVFELNVDTLFGMEKRNVQAQSAPKYPSVSRDLAILVDKDIESGTLVKDIFENGGKYLSEVNIFDVYQGKNIKSNHKSLGYHLVFLNSEATLTDDQVEKAFDIIKDSLVQKFNVEIR</sequence>
<dbReference type="PROSITE" id="PS51447">
    <property type="entry name" value="FDX_ACB"/>
    <property type="match status" value="1"/>
</dbReference>
<organism evidence="20 21">
    <name type="scientific">Companilactobacillus allii</name>
    <dbReference type="NCBI Taxonomy" id="1847728"/>
    <lineage>
        <taxon>Bacteria</taxon>
        <taxon>Bacillati</taxon>
        <taxon>Bacillota</taxon>
        <taxon>Bacilli</taxon>
        <taxon>Lactobacillales</taxon>
        <taxon>Lactobacillaceae</taxon>
        <taxon>Companilactobacillus</taxon>
    </lineage>
</organism>
<dbReference type="InterPro" id="IPR004532">
    <property type="entry name" value="Phe-tRNA-ligase_IIc_bsu_bact"/>
</dbReference>
<dbReference type="CDD" id="cd02796">
    <property type="entry name" value="tRNA_bind_bactPheRS"/>
    <property type="match status" value="1"/>
</dbReference>
<dbReference type="PROSITE" id="PS51483">
    <property type="entry name" value="B5"/>
    <property type="match status" value="1"/>
</dbReference>
<evidence type="ECO:0000313" key="20">
    <source>
        <dbReference type="EMBL" id="APX72554.1"/>
    </source>
</evidence>
<dbReference type="SUPFAM" id="SSF50249">
    <property type="entry name" value="Nucleic acid-binding proteins"/>
    <property type="match status" value="1"/>
</dbReference>
<keyword evidence="4 15" id="KW-0963">Cytoplasm</keyword>
<feature type="binding site" evidence="15">
    <location>
        <position position="470"/>
    </location>
    <ligand>
        <name>Mg(2+)</name>
        <dbReference type="ChEBI" id="CHEBI:18420"/>
        <note>shared with alpha subunit</note>
    </ligand>
</feature>
<dbReference type="Pfam" id="PF17759">
    <property type="entry name" value="tRNA_synthFbeta"/>
    <property type="match status" value="1"/>
</dbReference>
<dbReference type="CDD" id="cd00769">
    <property type="entry name" value="PheRS_beta_core"/>
    <property type="match status" value="1"/>
</dbReference>
<dbReference type="PROSITE" id="PS50886">
    <property type="entry name" value="TRBD"/>
    <property type="match status" value="1"/>
</dbReference>
<dbReference type="PANTHER" id="PTHR10947:SF0">
    <property type="entry name" value="PHENYLALANINE--TRNA LIGASE BETA SUBUNIT"/>
    <property type="match status" value="1"/>
</dbReference>
<feature type="binding site" evidence="15">
    <location>
        <position position="466"/>
    </location>
    <ligand>
        <name>Mg(2+)</name>
        <dbReference type="ChEBI" id="CHEBI:18420"/>
        <note>shared with alpha subunit</note>
    </ligand>
</feature>
<reference evidence="21" key="1">
    <citation type="submission" date="2016-12" db="EMBL/GenBank/DDBJ databases">
        <authorList>
            <person name="Jung M.Y."/>
            <person name="Lee S.H."/>
        </authorList>
    </citation>
    <scope>NUCLEOTIDE SEQUENCE [LARGE SCALE GENOMIC DNA]</scope>
    <source>
        <strain evidence="21">WiKim39</strain>
    </source>
</reference>
<dbReference type="GO" id="GO:0004826">
    <property type="term" value="F:phenylalanine-tRNA ligase activity"/>
    <property type="evidence" value="ECO:0007669"/>
    <property type="project" value="UniProtKB-UniRule"/>
</dbReference>
<dbReference type="SUPFAM" id="SSF55681">
    <property type="entry name" value="Class II aaRS and biotin synthetases"/>
    <property type="match status" value="1"/>
</dbReference>
<dbReference type="KEGG" id="lalw:BTM29_08320"/>
<dbReference type="SUPFAM" id="SSF54991">
    <property type="entry name" value="Anticodon-binding domain of PheRS"/>
    <property type="match status" value="1"/>
</dbReference>
<dbReference type="EMBL" id="CP019323">
    <property type="protein sequence ID" value="APX72554.1"/>
    <property type="molecule type" value="Genomic_DNA"/>
</dbReference>
<evidence type="ECO:0000256" key="5">
    <source>
        <dbReference type="ARBA" id="ARBA00022555"/>
    </source>
</evidence>
<keyword evidence="8 15" id="KW-0547">Nucleotide-binding</keyword>